<sequence>MTFNRIKQNPFLTPDLGLSWAAYGAFNPSVVKENNKVHLLYRAMSFPDYVQGVHMSVSSVGYAVGSDGINFEKNKQLIKPEHGWEIFGCEDPRVTKLDDKYYIFYTALSSFPFEANGIKIGVAITKDFCTIDAKHPVTTFNSKAMALFPERINGKIAAVLTVHTDIPPAKIALALFDKEEQIWSAQYWNEWYSSLNYHIIPLLRSAYDHLEVGAPPIKTEYGWILIYSYIENYFSSDKTFGIEIVLLDLKNPLNVIGRTRKPLLIPEKDYELEGNVPNVIFPSGGFLENDELYIYYGGADTNSCLAIGNIKNSLKELTHKEKIHFIPSQIDNGFKRYNQNPIISPRPEFNWEAKATFNPAVIYENNRFHILYRAMSWDDTSVWGYATSSDGLHIDDRSPNPVYQPKEIFEKKLRPGNSGCEDPRITKLGDRFYVFYTAYDGYTPRVAYTSILISDFLNQWWNWERPKVVSTPHIPDKNACLLPKKIDNKYVIFHRIGKNIYIDYIDDLSFTADKWLLNKLSLIEPAYARVQKVGISAPPIETQYGWLLFYHWVIADELEYQIGAALLELNNPSHVIAKDVLLLAPEMDYEKIGNIANVVFPCGTVLLNDDIFLYYGAADTVIGVAKIKLNVILKKLT</sequence>
<proteinExistence type="inferred from homology"/>
<comment type="similarity">
    <text evidence="3">Belongs to the glycosyl hydrolase 130 family.</text>
</comment>
<dbReference type="Pfam" id="PF04041">
    <property type="entry name" value="Glyco_hydro_130"/>
    <property type="match status" value="2"/>
</dbReference>
<keyword evidence="1" id="KW-0328">Glycosyltransferase</keyword>
<dbReference type="RefSeq" id="WP_129914941.1">
    <property type="nucleotide sequence ID" value="NZ_RBGD01000015.1"/>
</dbReference>
<protein>
    <recommendedName>
        <fullName evidence="6">Glycosidase</fullName>
    </recommendedName>
</protein>
<dbReference type="AlphaFoldDB" id="A0AAN5TC50"/>
<dbReference type="CDD" id="cd18614">
    <property type="entry name" value="GH130"/>
    <property type="match status" value="1"/>
</dbReference>
<accession>A0AAN5TC50</accession>
<dbReference type="Proteomes" id="UP000863577">
    <property type="component" value="Unassembled WGS sequence"/>
</dbReference>
<dbReference type="InterPro" id="IPR023296">
    <property type="entry name" value="Glyco_hydro_beta-prop_sf"/>
</dbReference>
<dbReference type="InterPro" id="IPR007184">
    <property type="entry name" value="Mannoside_phosphorylase"/>
</dbReference>
<gene>
    <name evidence="4" type="ORF">JBK99_13160</name>
</gene>
<reference evidence="4" key="1">
    <citation type="journal article" date="2018" name="Genome Biol.">
        <title>SKESA: strategic k-mer extension for scrupulous assemblies.</title>
        <authorList>
            <person name="Souvorov A."/>
            <person name="Agarwala R."/>
            <person name="Lipman D.J."/>
        </authorList>
    </citation>
    <scope>NUCLEOTIDE SEQUENCE</scope>
    <source>
        <strain evidence="4">CL18-200174</strain>
    </source>
</reference>
<evidence type="ECO:0000256" key="1">
    <source>
        <dbReference type="ARBA" id="ARBA00022676"/>
    </source>
</evidence>
<evidence type="ECO:0008006" key="6">
    <source>
        <dbReference type="Google" id="ProtNLM"/>
    </source>
</evidence>
<evidence type="ECO:0000256" key="2">
    <source>
        <dbReference type="ARBA" id="ARBA00022679"/>
    </source>
</evidence>
<reference evidence="4" key="2">
    <citation type="submission" date="2019-09" db="EMBL/GenBank/DDBJ databases">
        <authorList>
            <consortium name="NCBI Pathogen Detection Project"/>
        </authorList>
    </citation>
    <scope>NUCLEOTIDE SEQUENCE</scope>
    <source>
        <strain evidence="4">CL18-200174</strain>
    </source>
</reference>
<dbReference type="SUPFAM" id="SSF75005">
    <property type="entry name" value="Arabinanase/levansucrase/invertase"/>
    <property type="match status" value="2"/>
</dbReference>
<keyword evidence="2" id="KW-0808">Transferase</keyword>
<comment type="caution">
    <text evidence="4">The sequence shown here is derived from an EMBL/GenBank/DDBJ whole genome shotgun (WGS) entry which is preliminary data.</text>
</comment>
<evidence type="ECO:0000313" key="5">
    <source>
        <dbReference type="Proteomes" id="UP000863577"/>
    </source>
</evidence>
<name>A0AAN5TC50_LEGPN</name>
<dbReference type="GO" id="GO:0016757">
    <property type="term" value="F:glycosyltransferase activity"/>
    <property type="evidence" value="ECO:0007669"/>
    <property type="project" value="UniProtKB-KW"/>
</dbReference>
<dbReference type="Gene3D" id="2.115.10.20">
    <property type="entry name" value="Glycosyl hydrolase domain, family 43"/>
    <property type="match status" value="2"/>
</dbReference>
<evidence type="ECO:0000313" key="4">
    <source>
        <dbReference type="EMBL" id="HAU2397271.1"/>
    </source>
</evidence>
<evidence type="ECO:0000256" key="3">
    <source>
        <dbReference type="ARBA" id="ARBA00024356"/>
    </source>
</evidence>
<dbReference type="PANTHER" id="PTHR34106:SF5">
    <property type="entry name" value="GLYCOSIDASE"/>
    <property type="match status" value="1"/>
</dbReference>
<dbReference type="CDD" id="cd18611">
    <property type="entry name" value="GH130"/>
    <property type="match status" value="1"/>
</dbReference>
<dbReference type="EMBL" id="DACWOD010000011">
    <property type="protein sequence ID" value="HAU2397271.1"/>
    <property type="molecule type" value="Genomic_DNA"/>
</dbReference>
<organism evidence="4 5">
    <name type="scientific">Legionella pneumophila</name>
    <dbReference type="NCBI Taxonomy" id="446"/>
    <lineage>
        <taxon>Bacteria</taxon>
        <taxon>Pseudomonadati</taxon>
        <taxon>Pseudomonadota</taxon>
        <taxon>Gammaproteobacteria</taxon>
        <taxon>Legionellales</taxon>
        <taxon>Legionellaceae</taxon>
        <taxon>Legionella</taxon>
    </lineage>
</organism>
<dbReference type="PANTHER" id="PTHR34106">
    <property type="entry name" value="GLYCOSIDASE"/>
    <property type="match status" value="1"/>
</dbReference>